<dbReference type="Pfam" id="PF20042">
    <property type="entry name" value="DUF6444"/>
    <property type="match status" value="1"/>
</dbReference>
<dbReference type="InterPro" id="IPR052344">
    <property type="entry name" value="Transposase-related"/>
</dbReference>
<dbReference type="Proteomes" id="UP000885759">
    <property type="component" value="Unassembled WGS sequence"/>
</dbReference>
<organism evidence="5">
    <name type="scientific">Oceanithermus profundus</name>
    <dbReference type="NCBI Taxonomy" id="187137"/>
    <lineage>
        <taxon>Bacteria</taxon>
        <taxon>Thermotogati</taxon>
        <taxon>Deinococcota</taxon>
        <taxon>Deinococci</taxon>
        <taxon>Thermales</taxon>
        <taxon>Thermaceae</taxon>
        <taxon>Oceanithermus</taxon>
    </lineage>
</organism>
<evidence type="ECO:0000313" key="5">
    <source>
        <dbReference type="EMBL" id="HGY09167.1"/>
    </source>
</evidence>
<reference evidence="5" key="1">
    <citation type="journal article" date="2020" name="mSystems">
        <title>Genome- and Community-Level Interaction Insights into Carbon Utilization and Element Cycling Functions of Hydrothermarchaeota in Hydrothermal Sediment.</title>
        <authorList>
            <person name="Zhou Z."/>
            <person name="Liu Y."/>
            <person name="Xu W."/>
            <person name="Pan J."/>
            <person name="Luo Z.H."/>
            <person name="Li M."/>
        </authorList>
    </citation>
    <scope>NUCLEOTIDE SEQUENCE [LARGE SCALE GENOMIC DNA]</scope>
    <source>
        <strain evidence="5">HyVt-570</strain>
    </source>
</reference>
<dbReference type="EMBL" id="DRPZ01000100">
    <property type="protein sequence ID" value="HGY09167.1"/>
    <property type="molecule type" value="Genomic_DNA"/>
</dbReference>
<keyword evidence="1" id="KW-0175">Coiled coil</keyword>
<feature type="domain" description="DUF6444" evidence="4">
    <location>
        <begin position="15"/>
        <end position="99"/>
    </location>
</feature>
<dbReference type="InterPro" id="IPR004291">
    <property type="entry name" value="Transposase_IS66_central"/>
</dbReference>
<evidence type="ECO:0000259" key="4">
    <source>
        <dbReference type="Pfam" id="PF20042"/>
    </source>
</evidence>
<dbReference type="Pfam" id="PF03050">
    <property type="entry name" value="DDE_Tnp_IS66"/>
    <property type="match status" value="1"/>
</dbReference>
<evidence type="ECO:0000256" key="1">
    <source>
        <dbReference type="SAM" id="Coils"/>
    </source>
</evidence>
<dbReference type="PANTHER" id="PTHR33678">
    <property type="entry name" value="BLL1576 PROTEIN"/>
    <property type="match status" value="1"/>
</dbReference>
<gene>
    <name evidence="5" type="ORF">ENK37_03805</name>
</gene>
<dbReference type="PANTHER" id="PTHR33678:SF2">
    <property type="match status" value="1"/>
</dbReference>
<feature type="region of interest" description="Disordered" evidence="2">
    <location>
        <begin position="51"/>
        <end position="101"/>
    </location>
</feature>
<dbReference type="NCBIfam" id="NF033517">
    <property type="entry name" value="transpos_IS66"/>
    <property type="match status" value="1"/>
</dbReference>
<feature type="compositionally biased region" description="Basic residues" evidence="2">
    <location>
        <begin position="74"/>
        <end position="96"/>
    </location>
</feature>
<comment type="caution">
    <text evidence="5">The sequence shown here is derived from an EMBL/GenBank/DDBJ whole genome shotgun (WGS) entry which is preliminary data.</text>
</comment>
<protein>
    <submittedName>
        <fullName evidence="5">IS66 family transposase</fullName>
    </submittedName>
</protein>
<dbReference type="InterPro" id="IPR045618">
    <property type="entry name" value="DUF6444"/>
</dbReference>
<name>A0A7C4V591_9DEIN</name>
<proteinExistence type="predicted"/>
<feature type="coiled-coil region" evidence="1">
    <location>
        <begin position="11"/>
        <end position="38"/>
    </location>
</feature>
<evidence type="ECO:0000259" key="3">
    <source>
        <dbReference type="Pfam" id="PF03050"/>
    </source>
</evidence>
<sequence>MEARVARVAELEARVARVAELEEEVAALREALASSVSKNRELTAQLEVMLEKLRQDSSNSHKPPSSDGPGAAGRKGRRGKSKSKRKRGGQKGHRGARREMFEPGEVDTVVDLFPLRCSGCGYALPETPDRAPSRHQMVDLDLGRRHVTEWRRHDVCCPRCGTYTQADYDPAVIPASPFGPRLCATVVLLTGVYHLSRRQTARLFREVFGVPISVGSVSNIEARMTPALKPAAEEAARHVDDAPVKYADATTWLRAGVTMSLWTIASAGASVFRIFVDGKRRTIELLFGKRTGILVSDRASVFNFWVMVMRQVCWAHILRKFVAFSQRAGPAGRIGRALVDCTVLMFEYWHAFKAGALTRDELQTWMRPVQRHMEALLERAACANIPRLSGSCANILEHREALWTFLTHEGVEPTNNHAEQELRRFVMWRKNSYGCQSERGLRFAERMMTVVHTLRKQGLNVLGFLVRTLRAQQNGAPVPSLFAAAAA</sequence>
<feature type="domain" description="Transposase IS66 central" evidence="3">
    <location>
        <begin position="177"/>
        <end position="441"/>
    </location>
</feature>
<evidence type="ECO:0000256" key="2">
    <source>
        <dbReference type="SAM" id="MobiDB-lite"/>
    </source>
</evidence>
<dbReference type="AlphaFoldDB" id="A0A7C4V591"/>
<accession>A0A7C4V591</accession>